<keyword evidence="4 8" id="KW-0812">Transmembrane</keyword>
<evidence type="ECO:0000256" key="4">
    <source>
        <dbReference type="ARBA" id="ARBA00022692"/>
    </source>
</evidence>
<evidence type="ECO:0000256" key="5">
    <source>
        <dbReference type="ARBA" id="ARBA00022989"/>
    </source>
</evidence>
<evidence type="ECO:0000256" key="1">
    <source>
        <dbReference type="ARBA" id="ARBA00004141"/>
    </source>
</evidence>
<accession>A0A0J9X4A0</accession>
<dbReference type="InterPro" id="IPR006043">
    <property type="entry name" value="NCS2"/>
</dbReference>
<comment type="subcellular location">
    <subcellularLocation>
        <location evidence="1">Membrane</location>
        <topology evidence="1">Multi-pass membrane protein</topology>
    </subcellularLocation>
</comment>
<evidence type="ECO:0000256" key="8">
    <source>
        <dbReference type="SAM" id="Phobius"/>
    </source>
</evidence>
<keyword evidence="10" id="KW-1185">Reference proteome</keyword>
<evidence type="ECO:0000313" key="10">
    <source>
        <dbReference type="Proteomes" id="UP000242525"/>
    </source>
</evidence>
<evidence type="ECO:0000256" key="7">
    <source>
        <dbReference type="SAM" id="MobiDB-lite"/>
    </source>
</evidence>
<dbReference type="OrthoDB" id="1641903at2759"/>
<dbReference type="AlphaFoldDB" id="A0A0J9X4A0"/>
<evidence type="ECO:0000256" key="2">
    <source>
        <dbReference type="ARBA" id="ARBA00008821"/>
    </source>
</evidence>
<evidence type="ECO:0000313" key="9">
    <source>
        <dbReference type="EMBL" id="CDO51959.1"/>
    </source>
</evidence>
<feature type="transmembrane region" description="Helical" evidence="8">
    <location>
        <begin position="496"/>
        <end position="517"/>
    </location>
</feature>
<feature type="transmembrane region" description="Helical" evidence="8">
    <location>
        <begin position="120"/>
        <end position="137"/>
    </location>
</feature>
<feature type="transmembrane region" description="Helical" evidence="8">
    <location>
        <begin position="350"/>
        <end position="367"/>
    </location>
</feature>
<keyword evidence="6 8" id="KW-0472">Membrane</keyword>
<feature type="transmembrane region" description="Helical" evidence="8">
    <location>
        <begin position="197"/>
        <end position="218"/>
    </location>
</feature>
<dbReference type="PANTHER" id="PTHR42810:SF2">
    <property type="entry name" value="PURINE PERMEASE C1399.01C-RELATED"/>
    <property type="match status" value="1"/>
</dbReference>
<feature type="transmembrane region" description="Helical" evidence="8">
    <location>
        <begin position="537"/>
        <end position="557"/>
    </location>
</feature>
<name>A0A0J9X4A0_GEOCN</name>
<comment type="similarity">
    <text evidence="2">Belongs to the nucleobase:cation symporter-2 (NCS2) (TC 2.A.40) family.</text>
</comment>
<feature type="transmembrane region" description="Helical" evidence="8">
    <location>
        <begin position="149"/>
        <end position="177"/>
    </location>
</feature>
<feature type="transmembrane region" description="Helical" evidence="8">
    <location>
        <begin position="280"/>
        <end position="299"/>
    </location>
</feature>
<dbReference type="Proteomes" id="UP000242525">
    <property type="component" value="Unassembled WGS sequence"/>
</dbReference>
<feature type="transmembrane region" description="Helical" evidence="8">
    <location>
        <begin position="76"/>
        <end position="100"/>
    </location>
</feature>
<feature type="transmembrane region" description="Helical" evidence="8">
    <location>
        <begin position="437"/>
        <end position="458"/>
    </location>
</feature>
<dbReference type="GO" id="GO:0000324">
    <property type="term" value="C:fungal-type vacuole"/>
    <property type="evidence" value="ECO:0007669"/>
    <property type="project" value="TreeGrafter"/>
</dbReference>
<dbReference type="Pfam" id="PF00860">
    <property type="entry name" value="Xan_ur_permease"/>
    <property type="match status" value="1"/>
</dbReference>
<dbReference type="NCBIfam" id="TIGR00801">
    <property type="entry name" value="ncs2"/>
    <property type="match status" value="1"/>
</dbReference>
<evidence type="ECO:0008006" key="11">
    <source>
        <dbReference type="Google" id="ProtNLM"/>
    </source>
</evidence>
<feature type="transmembrane region" description="Helical" evidence="8">
    <location>
        <begin position="225"/>
        <end position="244"/>
    </location>
</feature>
<dbReference type="GO" id="GO:0005886">
    <property type="term" value="C:plasma membrane"/>
    <property type="evidence" value="ECO:0007669"/>
    <property type="project" value="TreeGrafter"/>
</dbReference>
<sequence length="590" mass="63164">MEESKTQYPIQETNTFDDAAVPQPDPKKKFDVATAARRVYKKFTTKDGIIGDYNYAHLFTPQLPFMKKKHVVQPFFPLYGSMPLVLGAVLGLQHSLAMLAGIVTPPLIISLAANLDTATTQYLVSASLITCGILSMIQISRFHIPFTKYYIGTGLISVVGTSFATITIVSGAMPQMYAKGFCPVAQDGSFLPCPDGYGAIIGTSALCGLLEVALSFMPARFLRKIFPPIVTGPVVLLIGIKLVATGFQKWAGGSGGCKSRPETGLFSMCPNINAPHPLPWGSAEFIGLGFSVYVTIILCEKWGAPIMKSCAVVVGLLVGCIIAGAVGYFDKSTIDSAPAVTFVWVHTFKLSIYGPAVLPMLAVYIVLMMEAIGDVTATCDVSRLPVEGNEYDSRIQGGVLADGLIGILAGLMTLTPMSTFAQNNGVISLTKCANRMVGYWCCFFLIVMGVFSKFAAALVAIPEAVLGGMTTFLFTSVAVSGLRIISTTPFTRRDRFVLTTSLVFGFGATMVPTWFAFFFTYDGDNNGLKGFLEAIELVMETGFAIAGFVGLLMNLFIPQEFDEGDILEEDVEGVSSTVSAENGTTLPSKA</sequence>
<evidence type="ECO:0000256" key="3">
    <source>
        <dbReference type="ARBA" id="ARBA00022448"/>
    </source>
</evidence>
<reference evidence="9" key="1">
    <citation type="submission" date="2014-03" db="EMBL/GenBank/DDBJ databases">
        <authorList>
            <person name="Casaregola S."/>
        </authorList>
    </citation>
    <scope>NUCLEOTIDE SEQUENCE [LARGE SCALE GENOMIC DNA]</scope>
    <source>
        <strain evidence="9">CLIB 918</strain>
    </source>
</reference>
<gene>
    <name evidence="9" type="ORF">BN980_GECA02s03596g</name>
</gene>
<comment type="caution">
    <text evidence="9">The sequence shown here is derived from an EMBL/GenBank/DDBJ whole genome shotgun (WGS) entry which is preliminary data.</text>
</comment>
<feature type="region of interest" description="Disordered" evidence="7">
    <location>
        <begin position="1"/>
        <end position="24"/>
    </location>
</feature>
<protein>
    <recommendedName>
        <fullName evidence="11">Uric acid-xanthine permease</fullName>
    </recommendedName>
</protein>
<proteinExistence type="inferred from homology"/>
<dbReference type="STRING" id="1173061.A0A0J9X4A0"/>
<feature type="transmembrane region" description="Helical" evidence="8">
    <location>
        <begin position="311"/>
        <end position="330"/>
    </location>
</feature>
<dbReference type="InterPro" id="IPR006042">
    <property type="entry name" value="Xan_ur_permease"/>
</dbReference>
<dbReference type="PANTHER" id="PTHR42810">
    <property type="entry name" value="PURINE PERMEASE C1399.01C-RELATED"/>
    <property type="match status" value="1"/>
</dbReference>
<keyword evidence="3" id="KW-0813">Transport</keyword>
<feature type="compositionally biased region" description="Polar residues" evidence="7">
    <location>
        <begin position="1"/>
        <end position="16"/>
    </location>
</feature>
<evidence type="ECO:0000256" key="6">
    <source>
        <dbReference type="ARBA" id="ARBA00023136"/>
    </source>
</evidence>
<dbReference type="EMBL" id="CCBN010000002">
    <property type="protein sequence ID" value="CDO51959.1"/>
    <property type="molecule type" value="Genomic_DNA"/>
</dbReference>
<feature type="transmembrane region" description="Helical" evidence="8">
    <location>
        <begin position="464"/>
        <end position="484"/>
    </location>
</feature>
<dbReference type="GO" id="GO:0042907">
    <property type="term" value="F:xanthine transmembrane transporter activity"/>
    <property type="evidence" value="ECO:0007669"/>
    <property type="project" value="TreeGrafter"/>
</dbReference>
<keyword evidence="5 8" id="KW-1133">Transmembrane helix</keyword>
<organism evidence="9 10">
    <name type="scientific">Geotrichum candidum</name>
    <name type="common">Oospora lactis</name>
    <name type="synonym">Dipodascus geotrichum</name>
    <dbReference type="NCBI Taxonomy" id="1173061"/>
    <lineage>
        <taxon>Eukaryota</taxon>
        <taxon>Fungi</taxon>
        <taxon>Dikarya</taxon>
        <taxon>Ascomycota</taxon>
        <taxon>Saccharomycotina</taxon>
        <taxon>Dipodascomycetes</taxon>
        <taxon>Dipodascales</taxon>
        <taxon>Dipodascaceae</taxon>
        <taxon>Geotrichum</taxon>
    </lineage>
</organism>